<keyword evidence="1" id="KW-1133">Transmembrane helix</keyword>
<feature type="transmembrane region" description="Helical" evidence="1">
    <location>
        <begin position="20"/>
        <end position="39"/>
    </location>
</feature>
<evidence type="ECO:0000313" key="3">
    <source>
        <dbReference type="Proteomes" id="UP000031532"/>
    </source>
</evidence>
<keyword evidence="1" id="KW-0472">Membrane</keyword>
<dbReference type="OrthoDB" id="515557at2"/>
<reference evidence="2 3" key="1">
    <citation type="journal article" date="2015" name="Genome Announc.">
        <title>Draft Genome Sequence of the Terrestrial Cyanobacterium Scytonema millei VB511283, Isolated from Eastern India.</title>
        <authorList>
            <person name="Sen D."/>
            <person name="Chandrababunaidu M.M."/>
            <person name="Singh D."/>
            <person name="Sanghi N."/>
            <person name="Ghorai A."/>
            <person name="Mishra G.P."/>
            <person name="Madduluri M."/>
            <person name="Adhikary S.P."/>
            <person name="Tripathy S."/>
        </authorList>
    </citation>
    <scope>NUCLEOTIDE SEQUENCE [LARGE SCALE GENOMIC DNA]</scope>
    <source>
        <strain evidence="2 3">VB511283</strain>
    </source>
</reference>
<dbReference type="Proteomes" id="UP000031532">
    <property type="component" value="Unassembled WGS sequence"/>
</dbReference>
<accession>A0A9X5E305</accession>
<evidence type="ECO:0000256" key="1">
    <source>
        <dbReference type="SAM" id="Phobius"/>
    </source>
</evidence>
<protein>
    <recommendedName>
        <fullName evidence="4">Glutathione S-transferase</fullName>
    </recommendedName>
</protein>
<evidence type="ECO:0008006" key="4">
    <source>
        <dbReference type="Google" id="ProtNLM"/>
    </source>
</evidence>
<organism evidence="2 3">
    <name type="scientific">Scytonema millei VB511283</name>
    <dbReference type="NCBI Taxonomy" id="1245923"/>
    <lineage>
        <taxon>Bacteria</taxon>
        <taxon>Bacillati</taxon>
        <taxon>Cyanobacteriota</taxon>
        <taxon>Cyanophyceae</taxon>
        <taxon>Nostocales</taxon>
        <taxon>Scytonemataceae</taxon>
        <taxon>Scytonema</taxon>
    </lineage>
</organism>
<dbReference type="AlphaFoldDB" id="A0A9X5E305"/>
<dbReference type="EMBL" id="JTJC03000001">
    <property type="protein sequence ID" value="NHC34251.1"/>
    <property type="molecule type" value="Genomic_DNA"/>
</dbReference>
<sequence>MGLLPAGKRQEIAHFQTQFVGVGIVFFTICAIANSALALPPPEDTPEEVLRTEIFLTARSPVDGKPLTTAEYAQLQAKLQTRPAPPTLNSQVREIVFLLQLRKAIRTFLPFLPI</sequence>
<keyword evidence="1" id="KW-0812">Transmembrane</keyword>
<proteinExistence type="predicted"/>
<gene>
    <name evidence="2" type="ORF">QH73_0006195</name>
</gene>
<comment type="caution">
    <text evidence="2">The sequence shown here is derived from an EMBL/GenBank/DDBJ whole genome shotgun (WGS) entry which is preliminary data.</text>
</comment>
<dbReference type="RefSeq" id="WP_039715631.1">
    <property type="nucleotide sequence ID" value="NZ_JTJC03000001.1"/>
</dbReference>
<name>A0A9X5E305_9CYAN</name>
<keyword evidence="3" id="KW-1185">Reference proteome</keyword>
<evidence type="ECO:0000313" key="2">
    <source>
        <dbReference type="EMBL" id="NHC34251.1"/>
    </source>
</evidence>